<gene>
    <name evidence="2" type="ORF">JR064_09280</name>
</gene>
<evidence type="ECO:0000313" key="3">
    <source>
        <dbReference type="Proteomes" id="UP000695802"/>
    </source>
</evidence>
<keyword evidence="1" id="KW-0472">Membrane</keyword>
<dbReference type="RefSeq" id="WP_206229539.1">
    <property type="nucleotide sequence ID" value="NZ_JAFIWB010000007.1"/>
</dbReference>
<feature type="transmembrane region" description="Helical" evidence="1">
    <location>
        <begin position="87"/>
        <end position="112"/>
    </location>
</feature>
<organism evidence="2 3">
    <name type="scientific">Xanthomonas bonasiae</name>
    <dbReference type="NCBI Taxonomy" id="2810351"/>
    <lineage>
        <taxon>Bacteria</taxon>
        <taxon>Pseudomonadati</taxon>
        <taxon>Pseudomonadota</taxon>
        <taxon>Gammaproteobacteria</taxon>
        <taxon>Lysobacterales</taxon>
        <taxon>Lysobacteraceae</taxon>
        <taxon>Xanthomonas</taxon>
    </lineage>
</organism>
<keyword evidence="1" id="KW-1133">Transmembrane helix</keyword>
<dbReference type="EMBL" id="JAFIWB010000007">
    <property type="protein sequence ID" value="MBN6102356.1"/>
    <property type="molecule type" value="Genomic_DNA"/>
</dbReference>
<accession>A0ABS3B2B9</accession>
<dbReference type="Proteomes" id="UP000695802">
    <property type="component" value="Unassembled WGS sequence"/>
</dbReference>
<keyword evidence="1" id="KW-0812">Transmembrane</keyword>
<reference evidence="2 3" key="1">
    <citation type="submission" date="2021-02" db="EMBL/GenBank/DDBJ databases">
        <title>Taxonomically Unique Crown Gall-Associated Xanthomonas Stains Have Deficiency in Virulence Repertories.</title>
        <authorList>
            <person name="Mafakheri H."/>
            <person name="Taghavi S.M."/>
            <person name="Dimkic I."/>
            <person name="Nemanja K."/>
            <person name="Osdaghi E."/>
        </authorList>
    </citation>
    <scope>NUCLEOTIDE SEQUENCE [LARGE SCALE GENOMIC DNA]</scope>
    <source>
        <strain evidence="2 3">FX4</strain>
    </source>
</reference>
<proteinExistence type="predicted"/>
<evidence type="ECO:0008006" key="4">
    <source>
        <dbReference type="Google" id="ProtNLM"/>
    </source>
</evidence>
<evidence type="ECO:0000256" key="1">
    <source>
        <dbReference type="SAM" id="Phobius"/>
    </source>
</evidence>
<evidence type="ECO:0000313" key="2">
    <source>
        <dbReference type="EMBL" id="MBN6102356.1"/>
    </source>
</evidence>
<sequence length="155" mass="16759">MNEAQQLANAHLQALAEAYQHGRIGRDEYRARRRNVLASVRGAGQGVTHRNALRPTIVVAAPDATRAAHEPLRALFADAPARRRRRWLVVFIFVTLLAFLLLFFAGAVPAFAGQAQATAAPDPRAHRLVDAARPGTQWGEAGARQGIVPGEIACV</sequence>
<name>A0ABS3B2B9_9XANT</name>
<keyword evidence="3" id="KW-1185">Reference proteome</keyword>
<comment type="caution">
    <text evidence="2">The sequence shown here is derived from an EMBL/GenBank/DDBJ whole genome shotgun (WGS) entry which is preliminary data.</text>
</comment>
<protein>
    <recommendedName>
        <fullName evidence="4">SHOCT domain-containing protein</fullName>
    </recommendedName>
</protein>